<accession>A0A1H6CLV9</accession>
<feature type="region of interest" description="Disordered" evidence="1">
    <location>
        <begin position="1"/>
        <end position="22"/>
    </location>
</feature>
<feature type="region of interest" description="Disordered" evidence="1">
    <location>
        <begin position="105"/>
        <end position="127"/>
    </location>
</feature>
<dbReference type="AlphaFoldDB" id="A0A1H6CLV9"/>
<feature type="compositionally biased region" description="Polar residues" evidence="1">
    <location>
        <begin position="112"/>
        <end position="127"/>
    </location>
</feature>
<name>A0A1H6CLV9_9HYPH</name>
<organism evidence="2 3">
    <name type="scientific">Bosea lathyri</name>
    <dbReference type="NCBI Taxonomy" id="1036778"/>
    <lineage>
        <taxon>Bacteria</taxon>
        <taxon>Pseudomonadati</taxon>
        <taxon>Pseudomonadota</taxon>
        <taxon>Alphaproteobacteria</taxon>
        <taxon>Hyphomicrobiales</taxon>
        <taxon>Boseaceae</taxon>
        <taxon>Bosea</taxon>
    </lineage>
</organism>
<protein>
    <submittedName>
        <fullName evidence="2">Uncharacterized protein</fullName>
    </submittedName>
</protein>
<proteinExistence type="predicted"/>
<dbReference type="EMBL" id="FNUY01000011">
    <property type="protein sequence ID" value="SEG73757.1"/>
    <property type="molecule type" value="Genomic_DNA"/>
</dbReference>
<sequence length="194" mass="21189">MLRDKRATLSPRAKPMPILPPLHPTKGAVARHRAAGWSCGFREVAPLRALPSGGAGGRHHQVTQAEWSQGNVIIKRRRRPKTPARGTRRRPVTLLRHDIRHRHRHAAVDCDATSSRASPLSDTPQQAETLAAAWPARLSARAAASLLPSREKVPEGRMRGRRELSSYSGSTLDHEGAAPPHRSAEKGRTASAQP</sequence>
<feature type="compositionally biased region" description="Basic and acidic residues" evidence="1">
    <location>
        <begin position="172"/>
        <end position="188"/>
    </location>
</feature>
<evidence type="ECO:0000313" key="3">
    <source>
        <dbReference type="Proteomes" id="UP000236743"/>
    </source>
</evidence>
<evidence type="ECO:0000256" key="1">
    <source>
        <dbReference type="SAM" id="MobiDB-lite"/>
    </source>
</evidence>
<feature type="compositionally biased region" description="Basic and acidic residues" evidence="1">
    <location>
        <begin position="149"/>
        <end position="164"/>
    </location>
</feature>
<feature type="region of interest" description="Disordered" evidence="1">
    <location>
        <begin position="144"/>
        <end position="194"/>
    </location>
</feature>
<dbReference type="Proteomes" id="UP000236743">
    <property type="component" value="Unassembled WGS sequence"/>
</dbReference>
<keyword evidence="3" id="KW-1185">Reference proteome</keyword>
<gene>
    <name evidence="2" type="ORF">SAMN04488115_11115</name>
</gene>
<reference evidence="2 3" key="1">
    <citation type="submission" date="2016-10" db="EMBL/GenBank/DDBJ databases">
        <authorList>
            <person name="de Groot N.N."/>
        </authorList>
    </citation>
    <scope>NUCLEOTIDE SEQUENCE [LARGE SCALE GENOMIC DNA]</scope>
    <source>
        <strain evidence="2 3">DSM 26656</strain>
    </source>
</reference>
<evidence type="ECO:0000313" key="2">
    <source>
        <dbReference type="EMBL" id="SEG73757.1"/>
    </source>
</evidence>